<dbReference type="InterPro" id="IPR038883">
    <property type="entry name" value="AN11006-like"/>
</dbReference>
<accession>A0AA39V271</accession>
<dbReference type="AlphaFoldDB" id="A0AA39V271"/>
<name>A0AA39V271_9LECA</name>
<evidence type="ECO:0000313" key="1">
    <source>
        <dbReference type="EMBL" id="KAK0508289.1"/>
    </source>
</evidence>
<dbReference type="Proteomes" id="UP001166286">
    <property type="component" value="Unassembled WGS sequence"/>
</dbReference>
<protein>
    <submittedName>
        <fullName evidence="1">Uncharacterized protein</fullName>
    </submittedName>
</protein>
<sequence length="309" mass="36004">MAAQQGHLPRMTYKYPEHVWSTVSSTSTGTILDDCGISQDSEHGFFRLPPEIRTMIYDFCLVPGLISPLSVNHDRRLPGLPLLRTCKAILKEARCEIYKNTFIVSDWQEADLLYEACLHDPERRLMVKYLELRFGSYELDIDHEEEVKHEVEEEFPSEAFQQYGPQASPTMERVRSREIHARLKDTLRNDRWRGKMSQILGETELEHLRLDLTDCCCYLECCDLYYNAFWTFAPGFWSGTMPKTMDLVGVPETQMERLRKDWVAITAFGTLTNSTWPPGRQDLIEQIKGLDLDEFMQKIRHERENPGEA</sequence>
<dbReference type="PANTHER" id="PTHR42085">
    <property type="entry name" value="F-BOX DOMAIN-CONTAINING PROTEIN"/>
    <property type="match status" value="1"/>
</dbReference>
<gene>
    <name evidence="1" type="ORF">JMJ35_009373</name>
</gene>
<organism evidence="1 2">
    <name type="scientific">Cladonia borealis</name>
    <dbReference type="NCBI Taxonomy" id="184061"/>
    <lineage>
        <taxon>Eukaryota</taxon>
        <taxon>Fungi</taxon>
        <taxon>Dikarya</taxon>
        <taxon>Ascomycota</taxon>
        <taxon>Pezizomycotina</taxon>
        <taxon>Lecanoromycetes</taxon>
        <taxon>OSLEUM clade</taxon>
        <taxon>Lecanoromycetidae</taxon>
        <taxon>Lecanorales</taxon>
        <taxon>Lecanorineae</taxon>
        <taxon>Cladoniaceae</taxon>
        <taxon>Cladonia</taxon>
    </lineage>
</organism>
<reference evidence="1" key="1">
    <citation type="submission" date="2023-03" db="EMBL/GenBank/DDBJ databases">
        <title>Complete genome of Cladonia borealis.</title>
        <authorList>
            <person name="Park H."/>
        </authorList>
    </citation>
    <scope>NUCLEOTIDE SEQUENCE</scope>
    <source>
        <strain evidence="1">ANT050790</strain>
    </source>
</reference>
<dbReference type="EMBL" id="JAFEKC020000021">
    <property type="protein sequence ID" value="KAK0508289.1"/>
    <property type="molecule type" value="Genomic_DNA"/>
</dbReference>
<evidence type="ECO:0000313" key="2">
    <source>
        <dbReference type="Proteomes" id="UP001166286"/>
    </source>
</evidence>
<proteinExistence type="predicted"/>
<dbReference type="PANTHER" id="PTHR42085:SF1">
    <property type="entry name" value="F-BOX DOMAIN-CONTAINING PROTEIN"/>
    <property type="match status" value="1"/>
</dbReference>
<keyword evidence="2" id="KW-1185">Reference proteome</keyword>
<comment type="caution">
    <text evidence="1">The sequence shown here is derived from an EMBL/GenBank/DDBJ whole genome shotgun (WGS) entry which is preliminary data.</text>
</comment>